<evidence type="ECO:0000313" key="5">
    <source>
        <dbReference type="Proteomes" id="UP000238274"/>
    </source>
</evidence>
<keyword evidence="5" id="KW-1185">Reference proteome</keyword>
<feature type="region of interest" description="Disordered" evidence="2">
    <location>
        <begin position="662"/>
        <end position="709"/>
    </location>
</feature>
<evidence type="ECO:0000313" key="4">
    <source>
        <dbReference type="EMBL" id="POW20306.1"/>
    </source>
</evidence>
<proteinExistence type="predicted"/>
<evidence type="ECO:0000256" key="1">
    <source>
        <dbReference type="PROSITE-ProRule" id="PRU00325"/>
    </source>
</evidence>
<dbReference type="PANTHER" id="PTHR48159">
    <property type="entry name" value="MULE DOMAIN-CONTAINING PROTEIN"/>
    <property type="match status" value="1"/>
</dbReference>
<dbReference type="AlphaFoldDB" id="A0A2S4WEU8"/>
<keyword evidence="1" id="KW-0479">Metal-binding</keyword>
<dbReference type="VEuPathDB" id="FungiDB:PSHT_03688"/>
<dbReference type="InterPro" id="IPR007527">
    <property type="entry name" value="Znf_SWIM"/>
</dbReference>
<dbReference type="OrthoDB" id="2505909at2759"/>
<gene>
    <name evidence="4" type="ORF">PSHT_03688</name>
</gene>
<reference evidence="5" key="3">
    <citation type="journal article" date="2018" name="Mol. Plant Microbe Interact.">
        <title>Genome sequence resources for the wheat stripe rust pathogen (Puccinia striiformis f. sp. tritici) and the barley stripe rust pathogen (Puccinia striiformis f. sp. hordei).</title>
        <authorList>
            <person name="Xia C."/>
            <person name="Wang M."/>
            <person name="Yin C."/>
            <person name="Cornejo O.E."/>
            <person name="Hulbert S.H."/>
            <person name="Chen X."/>
        </authorList>
    </citation>
    <scope>NUCLEOTIDE SEQUENCE [LARGE SCALE GENOMIC DNA]</scope>
    <source>
        <strain evidence="5">93TX-2</strain>
    </source>
</reference>
<accession>A0A2S4WEU8</accession>
<evidence type="ECO:0000256" key="2">
    <source>
        <dbReference type="SAM" id="MobiDB-lite"/>
    </source>
</evidence>
<reference evidence="5" key="2">
    <citation type="journal article" date="2018" name="BMC Genomics">
        <title>Genomic insights into host adaptation between the wheat stripe rust pathogen (Puccinia striiformis f. sp. tritici) and the barley stripe rust pathogen (Puccinia striiformis f. sp. hordei).</title>
        <authorList>
            <person name="Xia C."/>
            <person name="Wang M."/>
            <person name="Yin C."/>
            <person name="Cornejo O.E."/>
            <person name="Hulbert S.H."/>
            <person name="Chen X."/>
        </authorList>
    </citation>
    <scope>NUCLEOTIDE SEQUENCE [LARGE SCALE GENOMIC DNA]</scope>
    <source>
        <strain evidence="5">93TX-2</strain>
    </source>
</reference>
<protein>
    <recommendedName>
        <fullName evidence="3">SWIM-type domain-containing protein</fullName>
    </recommendedName>
</protein>
<dbReference type="EMBL" id="PKSM01000035">
    <property type="protein sequence ID" value="POW20306.1"/>
    <property type="molecule type" value="Genomic_DNA"/>
</dbReference>
<keyword evidence="1" id="KW-0862">Zinc</keyword>
<dbReference type="VEuPathDB" id="FungiDB:PSTT_12770"/>
<dbReference type="PANTHER" id="PTHR48159:SF1">
    <property type="entry name" value="MEMBRANE-ASSOCIATED GIANT PROTEIN ANTIGEN, PUTATIVE-RELATED"/>
    <property type="match status" value="1"/>
</dbReference>
<dbReference type="Pfam" id="PF04434">
    <property type="entry name" value="SWIM"/>
    <property type="match status" value="1"/>
</dbReference>
<evidence type="ECO:0000259" key="3">
    <source>
        <dbReference type="PROSITE" id="PS50966"/>
    </source>
</evidence>
<comment type="caution">
    <text evidence="4">The sequence shown here is derived from an EMBL/GenBank/DDBJ whole genome shotgun (WGS) entry which is preliminary data.</text>
</comment>
<feature type="region of interest" description="Disordered" evidence="2">
    <location>
        <begin position="609"/>
        <end position="629"/>
    </location>
</feature>
<dbReference type="Proteomes" id="UP000238274">
    <property type="component" value="Unassembled WGS sequence"/>
</dbReference>
<keyword evidence="1" id="KW-0863">Zinc-finger</keyword>
<name>A0A2S4WEU8_9BASI</name>
<feature type="domain" description="SWIM-type" evidence="3">
    <location>
        <begin position="517"/>
        <end position="558"/>
    </location>
</feature>
<feature type="non-terminal residue" evidence="4">
    <location>
        <position position="788"/>
    </location>
</feature>
<dbReference type="PROSITE" id="PS50966">
    <property type="entry name" value="ZF_SWIM"/>
    <property type="match status" value="1"/>
</dbReference>
<organism evidence="4 5">
    <name type="scientific">Puccinia striiformis</name>
    <dbReference type="NCBI Taxonomy" id="27350"/>
    <lineage>
        <taxon>Eukaryota</taxon>
        <taxon>Fungi</taxon>
        <taxon>Dikarya</taxon>
        <taxon>Basidiomycota</taxon>
        <taxon>Pucciniomycotina</taxon>
        <taxon>Pucciniomycetes</taxon>
        <taxon>Pucciniales</taxon>
        <taxon>Pucciniaceae</taxon>
        <taxon>Puccinia</taxon>
    </lineage>
</organism>
<reference evidence="4 5" key="1">
    <citation type="submission" date="2017-12" db="EMBL/GenBank/DDBJ databases">
        <title>Gene loss provides genomic basis for host adaptation in cereal stripe rust fungi.</title>
        <authorList>
            <person name="Xia C."/>
        </authorList>
    </citation>
    <scope>NUCLEOTIDE SEQUENCE [LARGE SCALE GENOMIC DNA]</scope>
    <source>
        <strain evidence="4 5">93TX-2</strain>
    </source>
</reference>
<dbReference type="GO" id="GO:0008270">
    <property type="term" value="F:zinc ion binding"/>
    <property type="evidence" value="ECO:0007669"/>
    <property type="project" value="UniProtKB-KW"/>
</dbReference>
<feature type="compositionally biased region" description="Polar residues" evidence="2">
    <location>
        <begin position="665"/>
        <end position="699"/>
    </location>
</feature>
<sequence length="788" mass="88337">MTSTPNLKRACPFTVLYTKPQTPAFPLIHDIYEVVPLPWTQVVPAPADIYVHPNALRLVRKIGGTLPAFPANPYLFTIPGNTRDDAETFNQHATITPGVVNKGGRPPEFHFKLEFQCPRSGIHIVKPNSRKSAPSQKCDCKSWFSISHHVKTDSLRVVWRWDHNHDPYSEDEVSTMRTPKVIANWINERMEVDAAIPEAHYVAYDQVRYLIRKQIRVLSKKDDNVIKSISLWNNQLISEGFNTYFPTSTSGTGFIFAFQSDWQKNMLIKHGASMLMLDATHNTVSNYAFDGKLKASLYTFLIRDPIIGKGLPVCWAFTLSLATEPLSQILTWLHDSTGYTPLAVMSDCALAIRNAVRGVYRNMESPPKHYWCLFHVLKAFTANANMHLAERSAEALADFYRLVYEDDINPELSWPLMAAKWSLVSPVFVAYVEQQWIANIQHWSMYYRIVRSIATHSHNICVPGWLLQTAHQGIHTNNYTESWHRILKYKFIPQTERRRMDELFTINSFTNPLSAVYFVSYEQTATARKSRITRCSCPHFERYGSACKHMFYLAMIYNMLVVEATNLSNGPHMTLEEILTLIGDQPTELGPARYDPEGTPCASNFPHHRSVSSLTVPPGSSALPLTTDRLRGTRSSVDLTLSDDESEESDVEIVATGFSAGAPSTVASQSSGHGTVPPQSSGRGTVTPQLSGPETTSGGPLTRPVAPQMSGRDISKLTNKQHQKHIKNLQASGLRALKQVEALLKAPKNRNTFATSATTDTMEQFQKGAQEILGLVKESLGLSDSQIR</sequence>